<dbReference type="EMBL" id="LN856931">
    <property type="protein sequence ID" value="CRZ23893.1"/>
    <property type="molecule type" value="Genomic_DNA"/>
</dbReference>
<organism evidence="10">
    <name type="scientific">Brugia malayi</name>
    <name type="common">Filarial nematode worm</name>
    <dbReference type="NCBI Taxonomy" id="6279"/>
    <lineage>
        <taxon>Eukaryota</taxon>
        <taxon>Metazoa</taxon>
        <taxon>Ecdysozoa</taxon>
        <taxon>Nematoda</taxon>
        <taxon>Chromadorea</taxon>
        <taxon>Rhabditida</taxon>
        <taxon>Spirurina</taxon>
        <taxon>Spiruromorpha</taxon>
        <taxon>Filarioidea</taxon>
        <taxon>Onchocercidae</taxon>
        <taxon>Brugia</taxon>
    </lineage>
</organism>
<dbReference type="WBParaSite" id="Bm4859.1">
    <property type="protein sequence ID" value="Bm4859.1"/>
    <property type="gene ID" value="WBGene00225120"/>
</dbReference>
<name>A0A0H5S6W4_BRUMA</name>
<evidence type="ECO:0000256" key="4">
    <source>
        <dbReference type="ARBA" id="ARBA00022547"/>
    </source>
</evidence>
<dbReference type="GO" id="GO:0015078">
    <property type="term" value="F:proton transmembrane transporter activity"/>
    <property type="evidence" value="ECO:0007669"/>
    <property type="project" value="InterPro"/>
</dbReference>
<accession>A0A4E9ERK4</accession>
<gene>
    <name evidence="10 13 14" type="ORF">Bm4859</name>
    <name evidence="11" type="ORF">BM_BM4859</name>
    <name evidence="10" type="ORF">BM_Bm4859</name>
</gene>
<evidence type="ECO:0000256" key="7">
    <source>
        <dbReference type="ARBA" id="ARBA00023128"/>
    </source>
</evidence>
<comment type="similarity">
    <text evidence="2">Belongs to the ATPase g subunit family.</text>
</comment>
<proteinExistence type="inferred from homology"/>
<dbReference type="RefSeq" id="XP_001899229.1">
    <property type="nucleotide sequence ID" value="XM_001899194.2"/>
</dbReference>
<dbReference type="GeneID" id="6102660"/>
<dbReference type="FunCoup" id="A0A0H5S6W4">
    <property type="interactions" value="746"/>
</dbReference>
<dbReference type="GO" id="GO:0015986">
    <property type="term" value="P:proton motive force-driven ATP synthesis"/>
    <property type="evidence" value="ECO:0007669"/>
    <property type="project" value="InterPro"/>
</dbReference>
<dbReference type="PANTHER" id="PTHR12386">
    <property type="entry name" value="ATP SYNTHASE SUBUNIT"/>
    <property type="match status" value="1"/>
</dbReference>
<protein>
    <submittedName>
        <fullName evidence="10 13">Bm4859</fullName>
    </submittedName>
</protein>
<evidence type="ECO:0000256" key="3">
    <source>
        <dbReference type="ARBA" id="ARBA00022448"/>
    </source>
</evidence>
<dbReference type="GO" id="GO:0031966">
    <property type="term" value="C:mitochondrial membrane"/>
    <property type="evidence" value="ECO:0007669"/>
    <property type="project" value="UniProtKB-SubCell"/>
</dbReference>
<evidence type="ECO:0000256" key="6">
    <source>
        <dbReference type="ARBA" id="ARBA00023065"/>
    </source>
</evidence>
<evidence type="ECO:0000313" key="14">
    <source>
        <dbReference type="WormBase" id="Bm4859"/>
    </source>
</evidence>
<accession>A0A0H5S6W4</accession>
<dbReference type="OrthoDB" id="437at2759"/>
<keyword evidence="9" id="KW-0066">ATP synthesis</keyword>
<sequence length="133" mass="15621">MSKHIGLIEKLANAAGYLYRYQLTQLPRRKVLWKDCWHKELKPPTLEDWPTIKKDFKQMMDAITSRSYIQWTVMDTLVRTCIAVEIICWFFVGEAIGRRSFAGYIVPANYVDKKLTNMMKHHKDNTCDIPPKA</sequence>
<dbReference type="WormBase" id="Bm4859">
    <property type="protein sequence ID" value="BM32378"/>
    <property type="gene ID" value="WBGene00225120"/>
</dbReference>
<evidence type="ECO:0000313" key="10">
    <source>
        <dbReference type="EMBL" id="CRZ23893.1"/>
    </source>
</evidence>
<evidence type="ECO:0000256" key="2">
    <source>
        <dbReference type="ARBA" id="ARBA00005699"/>
    </source>
</evidence>
<dbReference type="AlphaFoldDB" id="A0A0H5S6W4"/>
<dbReference type="STRING" id="6279.A0A0H5S6W4"/>
<reference evidence="11" key="3">
    <citation type="submission" date="2019-04" db="EMBL/GenBank/DDBJ databases">
        <authorList>
            <person name="Howe K."/>
            <person name="Paulini M."/>
            <person name="Williams G."/>
        </authorList>
    </citation>
    <scope>NUCLEOTIDE SEQUENCE [LARGE SCALE GENOMIC DNA]</scope>
    <source>
        <strain evidence="11">FR3</strain>
    </source>
</reference>
<keyword evidence="6" id="KW-0406">Ion transport</keyword>
<dbReference type="Pfam" id="PF04718">
    <property type="entry name" value="ATP-synt_G"/>
    <property type="match status" value="1"/>
</dbReference>
<evidence type="ECO:0000313" key="12">
    <source>
        <dbReference type="Proteomes" id="UP000006672"/>
    </source>
</evidence>
<dbReference type="OMA" id="CWHKELK"/>
<dbReference type="KEGG" id="bmy:BM_BM4859"/>
<keyword evidence="12" id="KW-1185">Reference proteome</keyword>
<reference evidence="10" key="2">
    <citation type="submission" date="2012-12" db="EMBL/GenBank/DDBJ databases">
        <authorList>
            <person name="Gao Y.W."/>
            <person name="Fan S.T."/>
            <person name="Sun H.T."/>
            <person name="Wang Z."/>
            <person name="Gao X.L."/>
            <person name="Li Y.G."/>
            <person name="Wang T.C."/>
            <person name="Zhang K."/>
            <person name="Xu W.W."/>
            <person name="Yu Z.J."/>
            <person name="Xia X.Z."/>
        </authorList>
    </citation>
    <scope>NUCLEOTIDE SEQUENCE</scope>
    <source>
        <strain evidence="10">FR3</strain>
    </source>
</reference>
<keyword evidence="8" id="KW-0472">Membrane</keyword>
<dbReference type="GO" id="GO:0045259">
    <property type="term" value="C:proton-transporting ATP synthase complex"/>
    <property type="evidence" value="ECO:0007669"/>
    <property type="project" value="UniProtKB-KW"/>
</dbReference>
<dbReference type="CTD" id="6102660"/>
<dbReference type="EMBL" id="CAAKNF010000196">
    <property type="protein sequence ID" value="VIO86779.1"/>
    <property type="molecule type" value="Genomic_DNA"/>
</dbReference>
<reference evidence="10 12" key="1">
    <citation type="journal article" date="2007" name="Science">
        <title>Draft genome of the filarial nematode parasite Brugia malayi.</title>
        <authorList>
            <person name="Ghedin E."/>
            <person name="Wang S."/>
            <person name="Spiro D."/>
            <person name="Caler E."/>
            <person name="Zhao Q."/>
            <person name="Crabtree J."/>
            <person name="Allen J.E."/>
            <person name="Delcher A.L."/>
            <person name="Guiliano D.B."/>
            <person name="Miranda-Saavedra D."/>
            <person name="Angiuoli S.V."/>
            <person name="Creasy T."/>
            <person name="Amedeo P."/>
            <person name="Haas B."/>
            <person name="El-Sayed N.M."/>
            <person name="Wortman J.R."/>
            <person name="Feldblyum T."/>
            <person name="Tallon L."/>
            <person name="Schatz M."/>
            <person name="Shumway M."/>
            <person name="Koo H."/>
            <person name="Salzberg S.L."/>
            <person name="Schobel S."/>
            <person name="Pertea M."/>
            <person name="Pop M."/>
            <person name="White O."/>
            <person name="Barton G.J."/>
            <person name="Carlow C.K."/>
            <person name="Crawford M.J."/>
            <person name="Daub J."/>
            <person name="Dimmic M.W."/>
            <person name="Estes C.F."/>
            <person name="Foster J.M."/>
            <person name="Ganatra M."/>
            <person name="Gregory W.F."/>
            <person name="Johnson N.M."/>
            <person name="Jin J."/>
            <person name="Komuniecki R."/>
            <person name="Korf I."/>
            <person name="Kumar S."/>
            <person name="Laney S."/>
            <person name="Li B.W."/>
            <person name="Li W."/>
            <person name="Lindblom T.H."/>
            <person name="Lustigman S."/>
            <person name="Ma D."/>
            <person name="Maina C.V."/>
            <person name="Martin D.M."/>
            <person name="McCarter J.P."/>
            <person name="McReynolds L."/>
            <person name="Mitreva M."/>
            <person name="Nutman T.B."/>
            <person name="Parkinson J."/>
            <person name="Peregrin-Alvarez J.M."/>
            <person name="Poole C."/>
            <person name="Ren Q."/>
            <person name="Saunders L."/>
            <person name="Sluder A.E."/>
            <person name="Smith K."/>
            <person name="Stanke M."/>
            <person name="Unnasch T.R."/>
            <person name="Ware J."/>
            <person name="Wei A.D."/>
            <person name="Weil G."/>
            <person name="Williams D.J."/>
            <person name="Zhang Y."/>
            <person name="Williams S.A."/>
            <person name="Fraser-Liggett C."/>
            <person name="Slatko B."/>
            <person name="Blaxter M.L."/>
            <person name="Scott A.L."/>
        </authorList>
    </citation>
    <scope>NUCLEOTIDE SEQUENCE</scope>
    <source>
        <strain evidence="10 12">FR3</strain>
    </source>
</reference>
<evidence type="ECO:0000256" key="5">
    <source>
        <dbReference type="ARBA" id="ARBA00022781"/>
    </source>
</evidence>
<comment type="subcellular location">
    <subcellularLocation>
        <location evidence="1">Mitochondrion membrane</location>
    </subcellularLocation>
</comment>
<keyword evidence="5" id="KW-0375">Hydrogen ion transport</keyword>
<dbReference type="InterPro" id="IPR006808">
    <property type="entry name" value="ATP_synth_F0_gsu_mt"/>
</dbReference>
<reference evidence="13" key="4">
    <citation type="submission" date="2019-12" db="UniProtKB">
        <authorList>
            <consortium name="WormBaseParasite"/>
        </authorList>
    </citation>
    <scope>IDENTIFICATION</scope>
</reference>
<dbReference type="Proteomes" id="UP000006672">
    <property type="component" value="Unassembled WGS sequence"/>
</dbReference>
<keyword evidence="4" id="KW-0138">CF(0)</keyword>
<evidence type="ECO:0000256" key="1">
    <source>
        <dbReference type="ARBA" id="ARBA00004325"/>
    </source>
</evidence>
<keyword evidence="3" id="KW-0813">Transport</keyword>
<evidence type="ECO:0000313" key="13">
    <source>
        <dbReference type="WBParaSite" id="Bm4859.1"/>
    </source>
</evidence>
<keyword evidence="7" id="KW-0496">Mitochondrion</keyword>
<evidence type="ECO:0000256" key="9">
    <source>
        <dbReference type="ARBA" id="ARBA00023310"/>
    </source>
</evidence>
<evidence type="ECO:0000256" key="8">
    <source>
        <dbReference type="ARBA" id="ARBA00023136"/>
    </source>
</evidence>
<evidence type="ECO:0000313" key="11">
    <source>
        <dbReference type="EMBL" id="VIO86779.1"/>
    </source>
</evidence>